<reference evidence="2 3" key="1">
    <citation type="journal article" date="2013" name="Curr. Biol.">
        <title>The Genome of the Foraminiferan Reticulomyxa filosa.</title>
        <authorList>
            <person name="Glockner G."/>
            <person name="Hulsmann N."/>
            <person name="Schleicher M."/>
            <person name="Noegel A.A."/>
            <person name="Eichinger L."/>
            <person name="Gallinger C."/>
            <person name="Pawlowski J."/>
            <person name="Sierra R."/>
            <person name="Euteneuer U."/>
            <person name="Pillet L."/>
            <person name="Moustafa A."/>
            <person name="Platzer M."/>
            <person name="Groth M."/>
            <person name="Szafranski K."/>
            <person name="Schliwa M."/>
        </authorList>
    </citation>
    <scope>NUCLEOTIDE SEQUENCE [LARGE SCALE GENOMIC DNA]</scope>
</reference>
<protein>
    <submittedName>
        <fullName evidence="2">Uncharacterized protein</fullName>
    </submittedName>
</protein>
<feature type="compositionally biased region" description="Low complexity" evidence="1">
    <location>
        <begin position="31"/>
        <end position="40"/>
    </location>
</feature>
<evidence type="ECO:0000313" key="2">
    <source>
        <dbReference type="EMBL" id="ETO22331.1"/>
    </source>
</evidence>
<dbReference type="EMBL" id="ASPP01010825">
    <property type="protein sequence ID" value="ETO22331.1"/>
    <property type="molecule type" value="Genomic_DNA"/>
</dbReference>
<gene>
    <name evidence="2" type="ORF">RFI_14869</name>
</gene>
<proteinExistence type="predicted"/>
<feature type="compositionally biased region" description="Low complexity" evidence="1">
    <location>
        <begin position="1"/>
        <end position="15"/>
    </location>
</feature>
<dbReference type="Proteomes" id="UP000023152">
    <property type="component" value="Unassembled WGS sequence"/>
</dbReference>
<evidence type="ECO:0000313" key="3">
    <source>
        <dbReference type="Proteomes" id="UP000023152"/>
    </source>
</evidence>
<evidence type="ECO:0000256" key="1">
    <source>
        <dbReference type="SAM" id="MobiDB-lite"/>
    </source>
</evidence>
<comment type="caution">
    <text evidence="2">The sequence shown here is derived from an EMBL/GenBank/DDBJ whole genome shotgun (WGS) entry which is preliminary data.</text>
</comment>
<feature type="region of interest" description="Disordered" evidence="1">
    <location>
        <begin position="1"/>
        <end position="40"/>
    </location>
</feature>
<accession>X6N8G3</accession>
<keyword evidence="3" id="KW-1185">Reference proteome</keyword>
<feature type="compositionally biased region" description="Pro residues" evidence="1">
    <location>
        <begin position="16"/>
        <end position="30"/>
    </location>
</feature>
<dbReference type="AlphaFoldDB" id="X6N8G3"/>
<sequence>MGSSQSSSGSSSGKQQPPPAPAPAPPPPAGATPATPAAPTVPADPAFAWLKDNNTIMLAHVRDTGEQGSYLYVLNAEGTMGLTEQQKRPCQWKIEVVDAAQQLVKLKAVHNTRYLRVSEPKKKKLSTKKPKLVCKANGSGEEEEDIIFKVMKDEAVTQASADAPAVQFQCQGNKNRFLGAVRQKSKKKKKLTWAVIAAQPGDGTFWKIKVVGVPKL</sequence>
<name>X6N8G3_RETFI</name>
<organism evidence="2 3">
    <name type="scientific">Reticulomyxa filosa</name>
    <dbReference type="NCBI Taxonomy" id="46433"/>
    <lineage>
        <taxon>Eukaryota</taxon>
        <taxon>Sar</taxon>
        <taxon>Rhizaria</taxon>
        <taxon>Retaria</taxon>
        <taxon>Foraminifera</taxon>
        <taxon>Monothalamids</taxon>
        <taxon>Reticulomyxidae</taxon>
        <taxon>Reticulomyxa</taxon>
    </lineage>
</organism>